<dbReference type="PANTHER" id="PTHR28133:SF1">
    <property type="entry name" value="REQUIRED FOR RESPIRATORY GROWTH PROTEIN 7, MITOCHONDRIAL"/>
    <property type="match status" value="1"/>
</dbReference>
<dbReference type="Pfam" id="PF10356">
    <property type="entry name" value="RRG7"/>
    <property type="match status" value="1"/>
</dbReference>
<dbReference type="AlphaFoldDB" id="A0AAD4BT99"/>
<gene>
    <name evidence="3" type="ORF">L210DRAFT_2229660</name>
</gene>
<sequence length="255" mass="27963">MAMSRHASKLSAVHRGTAFEQRSLQLLQTHFSMSLRRVGGKSDGGIDLIGWWWLPFATESDPIHRPGALPDSNGLLRRRIRVLAQCKAEKKKFTPKYVREMEGVWHLQARSSPSLAAHPSSPTPSLPSPLTYEPIVPDAYPIVALLLSESPFSQSTALHAYRSTVPFLLIHLPCSSSSSNSSAAIMSASDIELGTVCPNPTLTELVKPLAFCWERNPSASPSMKTDVHAGGRPGLWWQGRKLGSWAPEFPNTDTT</sequence>
<dbReference type="GO" id="GO:0005739">
    <property type="term" value="C:mitochondrion"/>
    <property type="evidence" value="ECO:0007669"/>
    <property type="project" value="UniProtKB-SubCell"/>
</dbReference>
<comment type="subcellular location">
    <subcellularLocation>
        <location evidence="1">Mitochondrion</location>
    </subcellularLocation>
</comment>
<organism evidence="3 4">
    <name type="scientific">Boletus edulis BED1</name>
    <dbReference type="NCBI Taxonomy" id="1328754"/>
    <lineage>
        <taxon>Eukaryota</taxon>
        <taxon>Fungi</taxon>
        <taxon>Dikarya</taxon>
        <taxon>Basidiomycota</taxon>
        <taxon>Agaricomycotina</taxon>
        <taxon>Agaricomycetes</taxon>
        <taxon>Agaricomycetidae</taxon>
        <taxon>Boletales</taxon>
        <taxon>Boletineae</taxon>
        <taxon>Boletaceae</taxon>
        <taxon>Boletoideae</taxon>
        <taxon>Boletus</taxon>
    </lineage>
</organism>
<dbReference type="PANTHER" id="PTHR28133">
    <property type="entry name" value="REQUIRED FOR RESPIRATORY GROWTH PROTEIN 7, MITOCHONDRIAL"/>
    <property type="match status" value="1"/>
</dbReference>
<dbReference type="InterPro" id="IPR018828">
    <property type="entry name" value="RRG7"/>
</dbReference>
<protein>
    <submittedName>
        <fullName evidence="3">Uncharacterized protein</fullName>
    </submittedName>
</protein>
<name>A0AAD4BT99_BOLED</name>
<dbReference type="Proteomes" id="UP001194468">
    <property type="component" value="Unassembled WGS sequence"/>
</dbReference>
<reference evidence="3" key="2">
    <citation type="journal article" date="2020" name="Nat. Commun.">
        <title>Large-scale genome sequencing of mycorrhizal fungi provides insights into the early evolution of symbiotic traits.</title>
        <authorList>
            <person name="Miyauchi S."/>
            <person name="Kiss E."/>
            <person name="Kuo A."/>
            <person name="Drula E."/>
            <person name="Kohler A."/>
            <person name="Sanchez-Garcia M."/>
            <person name="Morin E."/>
            <person name="Andreopoulos B."/>
            <person name="Barry K.W."/>
            <person name="Bonito G."/>
            <person name="Buee M."/>
            <person name="Carver A."/>
            <person name="Chen C."/>
            <person name="Cichocki N."/>
            <person name="Clum A."/>
            <person name="Culley D."/>
            <person name="Crous P.W."/>
            <person name="Fauchery L."/>
            <person name="Girlanda M."/>
            <person name="Hayes R.D."/>
            <person name="Keri Z."/>
            <person name="LaButti K."/>
            <person name="Lipzen A."/>
            <person name="Lombard V."/>
            <person name="Magnuson J."/>
            <person name="Maillard F."/>
            <person name="Murat C."/>
            <person name="Nolan M."/>
            <person name="Ohm R.A."/>
            <person name="Pangilinan J."/>
            <person name="Pereira M.F."/>
            <person name="Perotto S."/>
            <person name="Peter M."/>
            <person name="Pfister S."/>
            <person name="Riley R."/>
            <person name="Sitrit Y."/>
            <person name="Stielow J.B."/>
            <person name="Szollosi G."/>
            <person name="Zifcakova L."/>
            <person name="Stursova M."/>
            <person name="Spatafora J.W."/>
            <person name="Tedersoo L."/>
            <person name="Vaario L.M."/>
            <person name="Yamada A."/>
            <person name="Yan M."/>
            <person name="Wang P."/>
            <person name="Xu J."/>
            <person name="Bruns T."/>
            <person name="Baldrian P."/>
            <person name="Vilgalys R."/>
            <person name="Dunand C."/>
            <person name="Henrissat B."/>
            <person name="Grigoriev I.V."/>
            <person name="Hibbett D."/>
            <person name="Nagy L.G."/>
            <person name="Martin F.M."/>
        </authorList>
    </citation>
    <scope>NUCLEOTIDE SEQUENCE</scope>
    <source>
        <strain evidence="3">BED1</strain>
    </source>
</reference>
<evidence type="ECO:0000256" key="2">
    <source>
        <dbReference type="ARBA" id="ARBA00023128"/>
    </source>
</evidence>
<comment type="caution">
    <text evidence="3">The sequence shown here is derived from an EMBL/GenBank/DDBJ whole genome shotgun (WGS) entry which is preliminary data.</text>
</comment>
<accession>A0AAD4BT99</accession>
<evidence type="ECO:0000313" key="4">
    <source>
        <dbReference type="Proteomes" id="UP001194468"/>
    </source>
</evidence>
<evidence type="ECO:0000256" key="1">
    <source>
        <dbReference type="ARBA" id="ARBA00004173"/>
    </source>
</evidence>
<keyword evidence="2" id="KW-0496">Mitochondrion</keyword>
<dbReference type="EMBL" id="WHUW01000015">
    <property type="protein sequence ID" value="KAF8438842.1"/>
    <property type="molecule type" value="Genomic_DNA"/>
</dbReference>
<reference evidence="3" key="1">
    <citation type="submission" date="2019-10" db="EMBL/GenBank/DDBJ databases">
        <authorList>
            <consortium name="DOE Joint Genome Institute"/>
            <person name="Kuo A."/>
            <person name="Miyauchi S."/>
            <person name="Kiss E."/>
            <person name="Drula E."/>
            <person name="Kohler A."/>
            <person name="Sanchez-Garcia M."/>
            <person name="Andreopoulos B."/>
            <person name="Barry K.W."/>
            <person name="Bonito G."/>
            <person name="Buee M."/>
            <person name="Carver A."/>
            <person name="Chen C."/>
            <person name="Cichocki N."/>
            <person name="Clum A."/>
            <person name="Culley D."/>
            <person name="Crous P.W."/>
            <person name="Fauchery L."/>
            <person name="Girlanda M."/>
            <person name="Hayes R."/>
            <person name="Keri Z."/>
            <person name="LaButti K."/>
            <person name="Lipzen A."/>
            <person name="Lombard V."/>
            <person name="Magnuson J."/>
            <person name="Maillard F."/>
            <person name="Morin E."/>
            <person name="Murat C."/>
            <person name="Nolan M."/>
            <person name="Ohm R."/>
            <person name="Pangilinan J."/>
            <person name="Pereira M."/>
            <person name="Perotto S."/>
            <person name="Peter M."/>
            <person name="Riley R."/>
            <person name="Sitrit Y."/>
            <person name="Stielow B."/>
            <person name="Szollosi G."/>
            <person name="Zifcakova L."/>
            <person name="Stursova M."/>
            <person name="Spatafora J.W."/>
            <person name="Tedersoo L."/>
            <person name="Vaario L.-M."/>
            <person name="Yamada A."/>
            <person name="Yan M."/>
            <person name="Wang P."/>
            <person name="Xu J."/>
            <person name="Bruns T."/>
            <person name="Baldrian P."/>
            <person name="Vilgalys R."/>
            <person name="Henrissat B."/>
            <person name="Grigoriev I.V."/>
            <person name="Hibbett D."/>
            <person name="Nagy L.G."/>
            <person name="Martin F.M."/>
        </authorList>
    </citation>
    <scope>NUCLEOTIDE SEQUENCE</scope>
    <source>
        <strain evidence="3">BED1</strain>
    </source>
</reference>
<evidence type="ECO:0000313" key="3">
    <source>
        <dbReference type="EMBL" id="KAF8438842.1"/>
    </source>
</evidence>
<proteinExistence type="predicted"/>
<keyword evidence="4" id="KW-1185">Reference proteome</keyword>